<dbReference type="Proteomes" id="UP000716322">
    <property type="component" value="Unassembled WGS sequence"/>
</dbReference>
<organism evidence="1 2">
    <name type="scientific">Telluria antibiotica</name>
    <dbReference type="NCBI Taxonomy" id="2717319"/>
    <lineage>
        <taxon>Bacteria</taxon>
        <taxon>Pseudomonadati</taxon>
        <taxon>Pseudomonadota</taxon>
        <taxon>Betaproteobacteria</taxon>
        <taxon>Burkholderiales</taxon>
        <taxon>Oxalobacteraceae</taxon>
        <taxon>Telluria group</taxon>
        <taxon>Telluria</taxon>
    </lineage>
</organism>
<dbReference type="EMBL" id="JAAQOM010000005">
    <property type="protein sequence ID" value="NIA54048.1"/>
    <property type="molecule type" value="Genomic_DNA"/>
</dbReference>
<name>A0ABX0PBT7_9BURK</name>
<evidence type="ECO:0000313" key="2">
    <source>
        <dbReference type="Proteomes" id="UP000716322"/>
    </source>
</evidence>
<accession>A0ABX0PBT7</accession>
<keyword evidence="2" id="KW-1185">Reference proteome</keyword>
<gene>
    <name evidence="1" type="ORF">HAV22_10380</name>
</gene>
<dbReference type="RefSeq" id="WP_166859014.1">
    <property type="nucleotide sequence ID" value="NZ_JAAQOM010000005.1"/>
</dbReference>
<evidence type="ECO:0000313" key="1">
    <source>
        <dbReference type="EMBL" id="NIA54048.1"/>
    </source>
</evidence>
<protein>
    <submittedName>
        <fullName evidence="1">Uncharacterized protein</fullName>
    </submittedName>
</protein>
<comment type="caution">
    <text evidence="1">The sequence shown here is derived from an EMBL/GenBank/DDBJ whole genome shotgun (WGS) entry which is preliminary data.</text>
</comment>
<proteinExistence type="predicted"/>
<reference evidence="1 2" key="1">
    <citation type="submission" date="2020-03" db="EMBL/GenBank/DDBJ databases">
        <title>Genome sequence of strain Massilia sp. TW-1.</title>
        <authorList>
            <person name="Chaudhary D.K."/>
        </authorList>
    </citation>
    <scope>NUCLEOTIDE SEQUENCE [LARGE SCALE GENOMIC DNA]</scope>
    <source>
        <strain evidence="1 2">TW-1</strain>
    </source>
</reference>
<sequence length="78" mass="8534">MFSTDSQGSAKQFTFVLGVAAHYEFVALEAARLAVPMHGRAAQARARQRRVGSATWFTLLRKVIASFVLSCMKASRTA</sequence>